<sequence>MSEHPKMDNVIYANFGRKTRVDEVPAVPVSEISLIRKFGMASAAAKLLSQVRSQSDGGRISRGQSYARNGNVLGIEVQSGRIHANVAGSQNEPFNVTLQLPYRSTDDVAEISAGLADTPNGMKKATKGEIAEELLELLLFGQEERIRCYCDCPDSAEACKHAVAVAEVAASKMDADPMMVFRLRGLDLVLLEKQVSEAAALIGAKAAVTSDKSFWEGRELPDLPEPKTASALEDSDLDALHRAMRLVSYTAVDQLRAVSDIEDMYDHLTR</sequence>
<evidence type="ECO:0000259" key="2">
    <source>
        <dbReference type="PROSITE" id="PS50966"/>
    </source>
</evidence>
<protein>
    <recommendedName>
        <fullName evidence="2">SWIM-type domain-containing protein</fullName>
    </recommendedName>
</protein>
<organism evidence="3 4">
    <name type="scientific">Corynebacterium occultum</name>
    <dbReference type="NCBI Taxonomy" id="2675219"/>
    <lineage>
        <taxon>Bacteria</taxon>
        <taxon>Bacillati</taxon>
        <taxon>Actinomycetota</taxon>
        <taxon>Actinomycetes</taxon>
        <taxon>Mycobacteriales</taxon>
        <taxon>Corynebacteriaceae</taxon>
        <taxon>Corynebacterium</taxon>
    </lineage>
</organism>
<keyword evidence="1" id="KW-0863">Zinc-finger</keyword>
<keyword evidence="1" id="KW-0862">Zinc</keyword>
<dbReference type="EMBL" id="CP046455">
    <property type="protein sequence ID" value="QGU07054.1"/>
    <property type="molecule type" value="Genomic_DNA"/>
</dbReference>
<keyword evidence="1" id="KW-0479">Metal-binding</keyword>
<dbReference type="PANTHER" id="PTHR38133">
    <property type="entry name" value="SLR1429 PROTEIN"/>
    <property type="match status" value="1"/>
</dbReference>
<gene>
    <name evidence="3" type="ORF">COCCU_05545</name>
</gene>
<feature type="domain" description="SWIM-type" evidence="2">
    <location>
        <begin position="135"/>
        <end position="170"/>
    </location>
</feature>
<keyword evidence="4" id="KW-1185">Reference proteome</keyword>
<dbReference type="InterPro" id="IPR007527">
    <property type="entry name" value="Znf_SWIM"/>
</dbReference>
<evidence type="ECO:0000256" key="1">
    <source>
        <dbReference type="PROSITE-ProRule" id="PRU00325"/>
    </source>
</evidence>
<evidence type="ECO:0000313" key="4">
    <source>
        <dbReference type="Proteomes" id="UP000424462"/>
    </source>
</evidence>
<accession>A0A6B8W0L0</accession>
<dbReference type="PROSITE" id="PS50966">
    <property type="entry name" value="ZF_SWIM"/>
    <property type="match status" value="1"/>
</dbReference>
<dbReference type="Proteomes" id="UP000424462">
    <property type="component" value="Chromosome"/>
</dbReference>
<reference evidence="3 4" key="1">
    <citation type="submission" date="2019-11" db="EMBL/GenBank/DDBJ databases">
        <title>Complete genome sequence of Corynebacterium kalinowskii 1959, a novel Corynebacterium species isolated from soil of a small paddock in Vilsendorf, Germany.</title>
        <authorList>
            <person name="Schaffert L."/>
            <person name="Ruwe M."/>
            <person name="Milse J."/>
            <person name="Hanuschka K."/>
            <person name="Ortseifen V."/>
            <person name="Droste J."/>
            <person name="Brandt D."/>
            <person name="Schlueter L."/>
            <person name="Kutter Y."/>
            <person name="Vinke S."/>
            <person name="Viehoefer P."/>
            <person name="Jacob L."/>
            <person name="Luebke N.-C."/>
            <person name="Schulte-Berndt E."/>
            <person name="Hain C."/>
            <person name="Linder M."/>
            <person name="Schmidt P."/>
            <person name="Wollenschlaeger L."/>
            <person name="Luttermann T."/>
            <person name="Thieme E."/>
            <person name="Hassa J."/>
            <person name="Haak M."/>
            <person name="Wittchen M."/>
            <person name="Mentz A."/>
            <person name="Persicke M."/>
            <person name="Busche T."/>
            <person name="Ruckert C."/>
        </authorList>
    </citation>
    <scope>NUCLEOTIDE SEQUENCE [LARGE SCALE GENOMIC DNA]</scope>
    <source>
        <strain evidence="3 4">2039</strain>
    </source>
</reference>
<name>A0A6B8W0L0_9CORY</name>
<evidence type="ECO:0000313" key="3">
    <source>
        <dbReference type="EMBL" id="QGU07054.1"/>
    </source>
</evidence>
<dbReference type="PANTHER" id="PTHR38133:SF1">
    <property type="entry name" value="SLR1429 PROTEIN"/>
    <property type="match status" value="1"/>
</dbReference>
<proteinExistence type="predicted"/>
<dbReference type="RefSeq" id="WP_407924156.1">
    <property type="nucleotide sequence ID" value="NZ_CP046455.1"/>
</dbReference>
<dbReference type="AlphaFoldDB" id="A0A6B8W0L0"/>
<dbReference type="GO" id="GO:0008270">
    <property type="term" value="F:zinc ion binding"/>
    <property type="evidence" value="ECO:0007669"/>
    <property type="project" value="UniProtKB-KW"/>
</dbReference>
<dbReference type="KEGG" id="cok:COCCU_05545"/>